<gene>
    <name evidence="9" type="ORF">ACHAWU_003173</name>
</gene>
<dbReference type="SMART" id="SM00129">
    <property type="entry name" value="KISc"/>
    <property type="match status" value="1"/>
</dbReference>
<dbReference type="Gene3D" id="3.40.850.10">
    <property type="entry name" value="Kinesin motor domain"/>
    <property type="match status" value="1"/>
</dbReference>
<evidence type="ECO:0000256" key="4">
    <source>
        <dbReference type="ARBA" id="ARBA00023175"/>
    </source>
</evidence>
<feature type="region of interest" description="Disordered" evidence="7">
    <location>
        <begin position="273"/>
        <end position="303"/>
    </location>
</feature>
<feature type="compositionally biased region" description="Polar residues" evidence="7">
    <location>
        <begin position="506"/>
        <end position="516"/>
    </location>
</feature>
<keyword evidence="1 5" id="KW-0547">Nucleotide-binding</keyword>
<dbReference type="EMBL" id="JALLBG020000216">
    <property type="protein sequence ID" value="KAL3758901.1"/>
    <property type="molecule type" value="Genomic_DNA"/>
</dbReference>
<accession>A0ABD3MAB9</accession>
<dbReference type="Pfam" id="PF00225">
    <property type="entry name" value="Kinesin"/>
    <property type="match status" value="1"/>
</dbReference>
<reference evidence="9 10" key="1">
    <citation type="submission" date="2024-10" db="EMBL/GenBank/DDBJ databases">
        <title>Updated reference genomes for cyclostephanoid diatoms.</title>
        <authorList>
            <person name="Roberts W.R."/>
            <person name="Alverson A.J."/>
        </authorList>
    </citation>
    <scope>NUCLEOTIDE SEQUENCE [LARGE SCALE GENOMIC DNA]</scope>
    <source>
        <strain evidence="9 10">AJA232-27</strain>
    </source>
</reference>
<dbReference type="InterPro" id="IPR027640">
    <property type="entry name" value="Kinesin-like_fam"/>
</dbReference>
<keyword evidence="4 5" id="KW-0505">Motor protein</keyword>
<dbReference type="PROSITE" id="PS00411">
    <property type="entry name" value="KINESIN_MOTOR_1"/>
    <property type="match status" value="1"/>
</dbReference>
<dbReference type="InterPro" id="IPR027417">
    <property type="entry name" value="P-loop_NTPase"/>
</dbReference>
<feature type="region of interest" description="Disordered" evidence="7">
    <location>
        <begin position="1691"/>
        <end position="1712"/>
    </location>
</feature>
<feature type="region of interest" description="Disordered" evidence="7">
    <location>
        <begin position="1926"/>
        <end position="2045"/>
    </location>
</feature>
<feature type="coiled-coil region" evidence="6">
    <location>
        <begin position="661"/>
        <end position="1022"/>
    </location>
</feature>
<feature type="compositionally biased region" description="Basic and acidic residues" evidence="7">
    <location>
        <begin position="273"/>
        <end position="283"/>
    </location>
</feature>
<feature type="coiled-coil region" evidence="6">
    <location>
        <begin position="587"/>
        <end position="614"/>
    </location>
</feature>
<dbReference type="Proteomes" id="UP001530293">
    <property type="component" value="Unassembled WGS sequence"/>
</dbReference>
<feature type="compositionally biased region" description="Acidic residues" evidence="7">
    <location>
        <begin position="284"/>
        <end position="293"/>
    </location>
</feature>
<feature type="region of interest" description="Disordered" evidence="7">
    <location>
        <begin position="498"/>
        <end position="518"/>
    </location>
</feature>
<evidence type="ECO:0000256" key="5">
    <source>
        <dbReference type="PROSITE-ProRule" id="PRU00283"/>
    </source>
</evidence>
<feature type="domain" description="Kinesin motor" evidence="8">
    <location>
        <begin position="27"/>
        <end position="408"/>
    </location>
</feature>
<feature type="compositionally biased region" description="Polar residues" evidence="7">
    <location>
        <begin position="1978"/>
        <end position="1993"/>
    </location>
</feature>
<dbReference type="PROSITE" id="PS50067">
    <property type="entry name" value="KINESIN_MOTOR_2"/>
    <property type="match status" value="1"/>
</dbReference>
<keyword evidence="10" id="KW-1185">Reference proteome</keyword>
<evidence type="ECO:0000313" key="9">
    <source>
        <dbReference type="EMBL" id="KAL3758901.1"/>
    </source>
</evidence>
<dbReference type="SUPFAM" id="SSF52540">
    <property type="entry name" value="P-loop containing nucleoside triphosphate hydrolases"/>
    <property type="match status" value="1"/>
</dbReference>
<feature type="region of interest" description="Disordered" evidence="7">
    <location>
        <begin position="1"/>
        <end position="24"/>
    </location>
</feature>
<dbReference type="PRINTS" id="PR00380">
    <property type="entry name" value="KINESINHEAVY"/>
</dbReference>
<feature type="coiled-coil region" evidence="6">
    <location>
        <begin position="417"/>
        <end position="467"/>
    </location>
</feature>
<comment type="similarity">
    <text evidence="5">Belongs to the TRAFAC class myosin-kinesin ATPase superfamily. Kinesin family.</text>
</comment>
<feature type="coiled-coil region" evidence="6">
    <location>
        <begin position="1785"/>
        <end position="1907"/>
    </location>
</feature>
<evidence type="ECO:0000256" key="7">
    <source>
        <dbReference type="SAM" id="MobiDB-lite"/>
    </source>
</evidence>
<feature type="coiled-coil region" evidence="6">
    <location>
        <begin position="1051"/>
        <end position="1159"/>
    </location>
</feature>
<feature type="binding site" evidence="5">
    <location>
        <begin position="124"/>
        <end position="131"/>
    </location>
    <ligand>
        <name>ATP</name>
        <dbReference type="ChEBI" id="CHEBI:30616"/>
    </ligand>
</feature>
<evidence type="ECO:0000256" key="3">
    <source>
        <dbReference type="ARBA" id="ARBA00023054"/>
    </source>
</evidence>
<protein>
    <recommendedName>
        <fullName evidence="8">Kinesin motor domain-containing protein</fullName>
    </recommendedName>
</protein>
<evidence type="ECO:0000256" key="2">
    <source>
        <dbReference type="ARBA" id="ARBA00022840"/>
    </source>
</evidence>
<dbReference type="Gene3D" id="1.10.287.1490">
    <property type="match status" value="1"/>
</dbReference>
<dbReference type="InterPro" id="IPR019821">
    <property type="entry name" value="Kinesin_motor_CS"/>
</dbReference>
<comment type="caution">
    <text evidence="9">The sequence shown here is derived from an EMBL/GenBank/DDBJ whole genome shotgun (WGS) entry which is preliminary data.</text>
</comment>
<organism evidence="9 10">
    <name type="scientific">Discostella pseudostelligera</name>
    <dbReference type="NCBI Taxonomy" id="259834"/>
    <lineage>
        <taxon>Eukaryota</taxon>
        <taxon>Sar</taxon>
        <taxon>Stramenopiles</taxon>
        <taxon>Ochrophyta</taxon>
        <taxon>Bacillariophyta</taxon>
        <taxon>Coscinodiscophyceae</taxon>
        <taxon>Thalassiosirophycidae</taxon>
        <taxon>Stephanodiscales</taxon>
        <taxon>Stephanodiscaceae</taxon>
        <taxon>Discostella</taxon>
    </lineage>
</organism>
<evidence type="ECO:0000313" key="10">
    <source>
        <dbReference type="Proteomes" id="UP001530293"/>
    </source>
</evidence>
<dbReference type="InterPro" id="IPR001752">
    <property type="entry name" value="Kinesin_motor_dom"/>
</dbReference>
<proteinExistence type="inferred from homology"/>
<name>A0ABD3MAB9_9STRA</name>
<feature type="compositionally biased region" description="Polar residues" evidence="7">
    <location>
        <begin position="1926"/>
        <end position="1942"/>
    </location>
</feature>
<keyword evidence="2 5" id="KW-0067">ATP-binding</keyword>
<evidence type="ECO:0000256" key="1">
    <source>
        <dbReference type="ARBA" id="ARBA00022741"/>
    </source>
</evidence>
<evidence type="ECO:0000259" key="8">
    <source>
        <dbReference type="PROSITE" id="PS50067"/>
    </source>
</evidence>
<dbReference type="PANTHER" id="PTHR47968">
    <property type="entry name" value="CENTROMERE PROTEIN E"/>
    <property type="match status" value="1"/>
</dbReference>
<feature type="compositionally biased region" description="Basic and acidic residues" evidence="7">
    <location>
        <begin position="1691"/>
        <end position="1707"/>
    </location>
</feature>
<sequence>MASSSASSSNMAGGDAPSSTNTPGEEGILVAIRMRPLNSREQLSGSTTTNTNNRVWRVLSKYNSITQCTPAGKPLPERIHNRTFFSFDKTFGESSTTRQVYEDTSKGIVESVVRGLNGTIFAYGQTSSGKTFTMQGSGTLQDGATTAASSGGSQEMDGGGGIVHMAASDIFNHIEKEADRVFLIRVSFIEIYNEEVRDLLVSGDSKNNTTLAVREDKVRGVFVNSNETIVTSMDSLLSVLFAGEKNRSVAATGMNERSSRSHTIFRITVESRLKDQSESGKNDDMDEGDDDDMQRENDAGKNGAVRVSTLNLVDLAGSESVRHTGATGDRQKEGGIINQSLLTLSRVIGSLGQNATHVNFRDSKLTRILQPSLSGNARMAVICCATPSELYLEETRSTLQFASRAKLVKTRAQVNEVMDDRSLIKKLQRELKEARNGGPGKEAMEQMKALEEKAASAEYANRKAVEDLKRMKELILKGGVLPGSIVGKSEVKLSSHHAGKVKAGDDNSSPTKCTTSKVKRRYSDSMIIDTENINPQQQLGQVASPSRLGTATTLHAQTEMKPSKPSTHFMSYHVTNEVNIGLLREALSAKSAQATSLKAKLMEVERDIQSTSAQLQHEIGEKELLRLEKHDLQSQVSSLASDKEYAVTERELVLVENERIAATAQETIEQQASMIAELQALVSSLQGQLTAKDEEHERAAHALNDQVSRLQAEFDAGKIEAQELERQLQAAGDDNARLSMENNKSNELVDQLQKTLSDLTSTKEEEATALQGMVEELQSNLSELETKCGIADERVEGLTIDVEALRGEKNNLSLRLEEAEFRVKAVESERDSNLNMAEHAKSETLKILADLEDERAKHAGTVEHCTQEIDSLKQQLSEAALQISELNNDLSSASTDKGVLVKQLESTTLELASAQEESERQAAKVVELQSIIDTLTAERDTANERVASCLSGNEEVEKVLSSLQSERDTLASSLLQTKEDVSRLERERDEAISQLNSLQDSVAELKNETESLLAERDASKTEIGDLLSQLETRTAEYDAVAAEHKQCMSDLERVVAEKDALASDIANVEAKVTGGEEVLSSMTSEKEMLVSSLQQARDYVSRLESERDEAVTQLNTLQAKLQDESDRLQSECDASKTENNDLLSQLQTMADKYDALSAEHKQSLCELERITGEHEILASERAYFDAKAQDTLANLEASVKDKSEEVKALNETIVSLKAEIEQIAKQVASLAQERDELIAQLEESANTRSNEQVAENRCDSVSDVNSLQDEVVELKSLLVSANASVDEARSAALFADQELEKMEVELDNALRRLAEHEEARRIAEDKLRLAELSPRNSPVRTDSEEELLRDMEVLMGEKIDAESRLEQELNRRKEAEDRIKRAAEEEKQLLLDEAEDKMISLRDEISQLKSDLSRVESDCYSARDENTDLQDSVKRMEARAADFERTVASVTDELSKEKNEKNILQEKLGALEAQSASFKAQVFAAKASFEAEAQAKLADLEDQLNRALFQLSESRKDAHRSKETIADLKSDIDQYRKEIDSIKGAASNEKDIELSKLREELVQTKLDLSHLEADLLSAKRDLETAKEMIGSVKRHEQEKQQKFAAKAKETIETLKDRLAKAESAQPASSVDKNVLAELTELKKSIRDKDERIKKLEKTKITKSQIANIQKLKDERTQFMAEAKEYKQRVEELESRMPRRTGLQERTDSGVNQSKEIEKLQDDLRQCENKLRKYVQHSERLESDRRSVFDAISSCDIGDIVGDSMVDMVASLCDKLVSLEEECVALSSSETKAAEYLTELDSLREKYSALECQVQGFEDKDAKMATALAECKDNLKRAQGKVNALMKENESLKAMAERAKGNISELQSERRRLTQYLENENLQLGDELKRTQKELQETKAEIDAIRNSAFNNEQTVELQGLSNLLGGASSTKRASSATLRNTTPLPPVGTALKSSQKPCPESPVVEGESNKMDKENFHNTEQTTISSAVHSPFSSAKKRSANPFSSVKKAVTRKRRALADQTPTNSYALGDSGEPTVDVTSECKQS</sequence>
<keyword evidence="3 6" id="KW-0175">Coiled coil</keyword>
<dbReference type="GO" id="GO:0003774">
    <property type="term" value="F:cytoskeletal motor activity"/>
    <property type="evidence" value="ECO:0007669"/>
    <property type="project" value="UniProtKB-UniRule"/>
</dbReference>
<evidence type="ECO:0000256" key="6">
    <source>
        <dbReference type="SAM" id="Coils"/>
    </source>
</evidence>
<feature type="compositionally biased region" description="Basic and acidic residues" evidence="7">
    <location>
        <begin position="1967"/>
        <end position="1977"/>
    </location>
</feature>
<dbReference type="GO" id="GO:0005524">
    <property type="term" value="F:ATP binding"/>
    <property type="evidence" value="ECO:0007669"/>
    <property type="project" value="UniProtKB-UniRule"/>
</dbReference>
<dbReference type="PANTHER" id="PTHR47968:SF75">
    <property type="entry name" value="CENTROMERE-ASSOCIATED PROTEIN E"/>
    <property type="match status" value="1"/>
</dbReference>
<dbReference type="InterPro" id="IPR036961">
    <property type="entry name" value="Kinesin_motor_dom_sf"/>
</dbReference>